<dbReference type="GO" id="GO:0004190">
    <property type="term" value="F:aspartic-type endopeptidase activity"/>
    <property type="evidence" value="ECO:0007669"/>
    <property type="project" value="UniProtKB-KW"/>
</dbReference>
<dbReference type="PANTHER" id="PTHR19422">
    <property type="entry name" value="GAG RETROVIRAL POLYPROTEIN"/>
    <property type="match status" value="1"/>
</dbReference>
<dbReference type="SUPFAM" id="SSF51283">
    <property type="entry name" value="dUTPase-like"/>
    <property type="match status" value="1"/>
</dbReference>
<evidence type="ECO:0000256" key="2">
    <source>
        <dbReference type="ARBA" id="ARBA00022750"/>
    </source>
</evidence>
<dbReference type="InterPro" id="IPR051592">
    <property type="entry name" value="HERV-K_Pro_peptidase_A2"/>
</dbReference>
<accession>A0A851CGG5</accession>
<proteinExistence type="predicted"/>
<name>A0A851CGG5_CALVR</name>
<feature type="domain" description="Peptidase A2" evidence="3">
    <location>
        <begin position="147"/>
        <end position="161"/>
    </location>
</feature>
<keyword evidence="5" id="KW-1185">Reference proteome</keyword>
<sequence>RGSLGLDLAAAVTVMITTFGVHRIPTGLHGPILDVNSKIGALLVGRSSTGTAAGLVVLPGVIDADYTGEIMVMAYALLPPIIVKWGTWIAQLLLWERMGPQTRKSQKERRDQGFGSTGATLVNLAQQMQQRPVVTLTLLYCGKSVTDSALMDTGANVTIIS</sequence>
<evidence type="ECO:0000313" key="4">
    <source>
        <dbReference type="EMBL" id="NWI55344.1"/>
    </source>
</evidence>
<dbReference type="Proteomes" id="UP000642973">
    <property type="component" value="Unassembled WGS sequence"/>
</dbReference>
<reference evidence="4" key="1">
    <citation type="submission" date="2019-10" db="EMBL/GenBank/DDBJ databases">
        <title>Bird 10,000 Genomes (B10K) Project - Family phase.</title>
        <authorList>
            <person name="Zhang G."/>
        </authorList>
    </citation>
    <scope>NUCLEOTIDE SEQUENCE</scope>
    <source>
        <strain evidence="4">B10K-DU-002-55</strain>
        <tissue evidence="4">Muscle</tissue>
    </source>
</reference>
<dbReference type="GO" id="GO:0006508">
    <property type="term" value="P:proteolysis"/>
    <property type="evidence" value="ECO:0007669"/>
    <property type="project" value="UniProtKB-KW"/>
</dbReference>
<evidence type="ECO:0000259" key="3">
    <source>
        <dbReference type="PROSITE" id="PS50175"/>
    </source>
</evidence>
<gene>
    <name evidence="4" type="primary">Ervk9_4</name>
    <name evidence="4" type="ORF">CALVIR_R06788</name>
</gene>
<keyword evidence="2" id="KW-0064">Aspartyl protease</keyword>
<keyword evidence="2" id="KW-0378">Hydrolase</keyword>
<feature type="non-terminal residue" evidence="4">
    <location>
        <position position="1"/>
    </location>
</feature>
<evidence type="ECO:0000256" key="1">
    <source>
        <dbReference type="ARBA" id="ARBA00022670"/>
    </source>
</evidence>
<evidence type="ECO:0000313" key="5">
    <source>
        <dbReference type="Proteomes" id="UP000642973"/>
    </source>
</evidence>
<dbReference type="InterPro" id="IPR001995">
    <property type="entry name" value="Peptidase_A2_cat"/>
</dbReference>
<dbReference type="InterPro" id="IPR036157">
    <property type="entry name" value="dUTPase-like_sf"/>
</dbReference>
<protein>
    <submittedName>
        <fullName evidence="4">POK9 protein</fullName>
    </submittedName>
</protein>
<keyword evidence="1" id="KW-0645">Protease</keyword>
<dbReference type="PANTHER" id="PTHR19422:SF123">
    <property type="entry name" value="RT1 CLASS I, LOCUS CE15"/>
    <property type="match status" value="1"/>
</dbReference>
<dbReference type="PROSITE" id="PS50175">
    <property type="entry name" value="ASP_PROT_RETROV"/>
    <property type="match status" value="1"/>
</dbReference>
<comment type="caution">
    <text evidence="4">The sequence shown here is derived from an EMBL/GenBank/DDBJ whole genome shotgun (WGS) entry which is preliminary data.</text>
</comment>
<dbReference type="AlphaFoldDB" id="A0A851CGG5"/>
<organism evidence="4 5">
    <name type="scientific">Calyptomena viridis</name>
    <name type="common">Lesser green broadbill</name>
    <dbReference type="NCBI Taxonomy" id="135972"/>
    <lineage>
        <taxon>Eukaryota</taxon>
        <taxon>Metazoa</taxon>
        <taxon>Chordata</taxon>
        <taxon>Craniata</taxon>
        <taxon>Vertebrata</taxon>
        <taxon>Euteleostomi</taxon>
        <taxon>Archelosauria</taxon>
        <taxon>Archosauria</taxon>
        <taxon>Dinosauria</taxon>
        <taxon>Saurischia</taxon>
        <taxon>Theropoda</taxon>
        <taxon>Coelurosauria</taxon>
        <taxon>Aves</taxon>
        <taxon>Neognathae</taxon>
        <taxon>Neoaves</taxon>
        <taxon>Telluraves</taxon>
        <taxon>Australaves</taxon>
        <taxon>Passeriformes</taxon>
        <taxon>Eurylaimidae</taxon>
        <taxon>Calyptomena</taxon>
    </lineage>
</organism>
<dbReference type="Pfam" id="PF00692">
    <property type="entry name" value="dUTPase"/>
    <property type="match status" value="1"/>
</dbReference>
<feature type="non-terminal residue" evidence="4">
    <location>
        <position position="161"/>
    </location>
</feature>
<dbReference type="InterPro" id="IPR029054">
    <property type="entry name" value="dUTPase-like"/>
</dbReference>
<dbReference type="EMBL" id="WEIV01016028">
    <property type="protein sequence ID" value="NWI55344.1"/>
    <property type="molecule type" value="Genomic_DNA"/>
</dbReference>
<dbReference type="Gene3D" id="2.70.40.10">
    <property type="match status" value="1"/>
</dbReference>